<dbReference type="EnsemblPlants" id="AET1Gv20187300.11">
    <property type="protein sequence ID" value="AET1Gv20187300.11"/>
    <property type="gene ID" value="AET1Gv20187300"/>
</dbReference>
<dbReference type="EnsemblPlants" id="AET1Gv20187300.6">
    <property type="protein sequence ID" value="AET1Gv20187300.6"/>
    <property type="gene ID" value="AET1Gv20187300"/>
</dbReference>
<reference evidence="2" key="4">
    <citation type="submission" date="2019-03" db="UniProtKB">
        <authorList>
            <consortium name="EnsemblPlants"/>
        </authorList>
    </citation>
    <scope>IDENTIFICATION</scope>
</reference>
<evidence type="ECO:0000313" key="3">
    <source>
        <dbReference type="Proteomes" id="UP000015105"/>
    </source>
</evidence>
<dbReference type="EnsemblPlants" id="AET1Gv20187300.2">
    <property type="protein sequence ID" value="AET1Gv20187300.2"/>
    <property type="gene ID" value="AET1Gv20187300"/>
</dbReference>
<dbReference type="Gramene" id="AET1Gv20187300.7">
    <property type="protein sequence ID" value="AET1Gv20187300.7"/>
    <property type="gene ID" value="AET1Gv20187300"/>
</dbReference>
<dbReference type="Gramene" id="AET1Gv20187300.12">
    <property type="protein sequence ID" value="AET1Gv20187300.12"/>
    <property type="gene ID" value="AET1Gv20187300"/>
</dbReference>
<dbReference type="EnsemblPlants" id="AET1Gv20187300.4">
    <property type="protein sequence ID" value="AET1Gv20187300.4"/>
    <property type="gene ID" value="AET1Gv20187300"/>
</dbReference>
<feature type="compositionally biased region" description="Polar residues" evidence="1">
    <location>
        <begin position="1"/>
        <end position="12"/>
    </location>
</feature>
<sequence>MAASSSKSTTAFIDSVAELPEITSGFGRRGEKRKEKDHSAERERGAKEPSVRVDHQTEVGERRGLGGAAPLCAAFVQEPGIEEGPAHPCNTNISPVAPSSAVQQIAGQHLEPNNARMRLPALESSDMGAYWRVDVGSPQVFWGMWVVNLWTTARSAARLRCSTSL</sequence>
<dbReference type="EnsemblPlants" id="AET1Gv20187300.12">
    <property type="protein sequence ID" value="AET1Gv20187300.12"/>
    <property type="gene ID" value="AET1Gv20187300"/>
</dbReference>
<reference evidence="3" key="1">
    <citation type="journal article" date="2014" name="Science">
        <title>Ancient hybridizations among the ancestral genomes of bread wheat.</title>
        <authorList>
            <consortium name="International Wheat Genome Sequencing Consortium,"/>
            <person name="Marcussen T."/>
            <person name="Sandve S.R."/>
            <person name="Heier L."/>
            <person name="Spannagl M."/>
            <person name="Pfeifer M."/>
            <person name="Jakobsen K.S."/>
            <person name="Wulff B.B."/>
            <person name="Steuernagel B."/>
            <person name="Mayer K.F."/>
            <person name="Olsen O.A."/>
        </authorList>
    </citation>
    <scope>NUCLEOTIDE SEQUENCE [LARGE SCALE GENOMIC DNA]</scope>
    <source>
        <strain evidence="3">cv. AL8/78</strain>
    </source>
</reference>
<dbReference type="Gramene" id="AET1Gv20187300.6">
    <property type="protein sequence ID" value="AET1Gv20187300.6"/>
    <property type="gene ID" value="AET1Gv20187300"/>
</dbReference>
<organism evidence="2 3">
    <name type="scientific">Aegilops tauschii subsp. strangulata</name>
    <name type="common">Goatgrass</name>
    <dbReference type="NCBI Taxonomy" id="200361"/>
    <lineage>
        <taxon>Eukaryota</taxon>
        <taxon>Viridiplantae</taxon>
        <taxon>Streptophyta</taxon>
        <taxon>Embryophyta</taxon>
        <taxon>Tracheophyta</taxon>
        <taxon>Spermatophyta</taxon>
        <taxon>Magnoliopsida</taxon>
        <taxon>Liliopsida</taxon>
        <taxon>Poales</taxon>
        <taxon>Poaceae</taxon>
        <taxon>BOP clade</taxon>
        <taxon>Pooideae</taxon>
        <taxon>Triticodae</taxon>
        <taxon>Triticeae</taxon>
        <taxon>Triticinae</taxon>
        <taxon>Aegilops</taxon>
    </lineage>
</organism>
<dbReference type="Gramene" id="AET1Gv20187300.1">
    <property type="protein sequence ID" value="AET1Gv20187300.1"/>
    <property type="gene ID" value="AET1Gv20187300"/>
</dbReference>
<dbReference type="EnsemblPlants" id="AET1Gv20187300.9">
    <property type="protein sequence ID" value="AET1Gv20187300.9"/>
    <property type="gene ID" value="AET1Gv20187300"/>
</dbReference>
<dbReference type="EnsemblPlants" id="AET1Gv20187300.1">
    <property type="protein sequence ID" value="AET1Gv20187300.1"/>
    <property type="gene ID" value="AET1Gv20187300"/>
</dbReference>
<dbReference type="Gramene" id="AET1Gv20187300.5">
    <property type="protein sequence ID" value="AET1Gv20187300.5"/>
    <property type="gene ID" value="AET1Gv20187300"/>
</dbReference>
<dbReference type="EnsemblPlants" id="AET1Gv20187300.15">
    <property type="protein sequence ID" value="AET1Gv20187300.15"/>
    <property type="gene ID" value="AET1Gv20187300"/>
</dbReference>
<dbReference type="EnsemblPlants" id="AET1Gv20187300.3">
    <property type="protein sequence ID" value="AET1Gv20187300.3"/>
    <property type="gene ID" value="AET1Gv20187300"/>
</dbReference>
<accession>A0A452XVT6</accession>
<keyword evidence="3" id="KW-1185">Reference proteome</keyword>
<dbReference type="Gramene" id="AET1Gv20187300.15">
    <property type="protein sequence ID" value="AET1Gv20187300.15"/>
    <property type="gene ID" value="AET1Gv20187300"/>
</dbReference>
<protein>
    <submittedName>
        <fullName evidence="2">Uncharacterized protein</fullName>
    </submittedName>
</protein>
<evidence type="ECO:0000256" key="1">
    <source>
        <dbReference type="SAM" id="MobiDB-lite"/>
    </source>
</evidence>
<dbReference type="AlphaFoldDB" id="A0A452XVT6"/>
<feature type="compositionally biased region" description="Basic and acidic residues" evidence="1">
    <location>
        <begin position="28"/>
        <end position="64"/>
    </location>
</feature>
<reference evidence="3" key="2">
    <citation type="journal article" date="2017" name="Nat. Plants">
        <title>The Aegilops tauschii genome reveals multiple impacts of transposons.</title>
        <authorList>
            <person name="Zhao G."/>
            <person name="Zou C."/>
            <person name="Li K."/>
            <person name="Wang K."/>
            <person name="Li T."/>
            <person name="Gao L."/>
            <person name="Zhang X."/>
            <person name="Wang H."/>
            <person name="Yang Z."/>
            <person name="Liu X."/>
            <person name="Jiang W."/>
            <person name="Mao L."/>
            <person name="Kong X."/>
            <person name="Jiao Y."/>
            <person name="Jia J."/>
        </authorList>
    </citation>
    <scope>NUCLEOTIDE SEQUENCE [LARGE SCALE GENOMIC DNA]</scope>
    <source>
        <strain evidence="3">cv. AL8/78</strain>
    </source>
</reference>
<dbReference type="EnsemblPlants" id="AET1Gv20187300.7">
    <property type="protein sequence ID" value="AET1Gv20187300.7"/>
    <property type="gene ID" value="AET1Gv20187300"/>
</dbReference>
<dbReference type="Gramene" id="AET1Gv20187300.14">
    <property type="protein sequence ID" value="AET1Gv20187300.14"/>
    <property type="gene ID" value="AET1Gv20187300"/>
</dbReference>
<feature type="region of interest" description="Disordered" evidence="1">
    <location>
        <begin position="1"/>
        <end position="64"/>
    </location>
</feature>
<reference evidence="2" key="5">
    <citation type="journal article" date="2021" name="G3 (Bethesda)">
        <title>Aegilops tauschii genome assembly Aet v5.0 features greater sequence contiguity and improved annotation.</title>
        <authorList>
            <person name="Wang L."/>
            <person name="Zhu T."/>
            <person name="Rodriguez J.C."/>
            <person name="Deal K.R."/>
            <person name="Dubcovsky J."/>
            <person name="McGuire P.E."/>
            <person name="Lux T."/>
            <person name="Spannagl M."/>
            <person name="Mayer K.F.X."/>
            <person name="Baldrich P."/>
            <person name="Meyers B.C."/>
            <person name="Huo N."/>
            <person name="Gu Y.Q."/>
            <person name="Zhou H."/>
            <person name="Devos K.M."/>
            <person name="Bennetzen J.L."/>
            <person name="Unver T."/>
            <person name="Budak H."/>
            <person name="Gulick P.J."/>
            <person name="Galiba G."/>
            <person name="Kalapos B."/>
            <person name="Nelson D.R."/>
            <person name="Li P."/>
            <person name="You F.M."/>
            <person name="Luo M.C."/>
            <person name="Dvorak J."/>
        </authorList>
    </citation>
    <scope>NUCLEOTIDE SEQUENCE [LARGE SCALE GENOMIC DNA]</scope>
    <source>
        <strain evidence="2">cv. AL8/78</strain>
    </source>
</reference>
<evidence type="ECO:0000313" key="2">
    <source>
        <dbReference type="EnsemblPlants" id="AET1Gv20187300.2"/>
    </source>
</evidence>
<dbReference type="EnsemblPlants" id="AET1Gv20187300.5">
    <property type="protein sequence ID" value="AET1Gv20187300.5"/>
    <property type="gene ID" value="AET1Gv20187300"/>
</dbReference>
<dbReference type="Gramene" id="AET1Gv20187300.3">
    <property type="protein sequence ID" value="AET1Gv20187300.3"/>
    <property type="gene ID" value="AET1Gv20187300"/>
</dbReference>
<dbReference type="Gramene" id="AET1Gv20187300.2">
    <property type="protein sequence ID" value="AET1Gv20187300.2"/>
    <property type="gene ID" value="AET1Gv20187300"/>
</dbReference>
<dbReference type="EnsemblPlants" id="AET1Gv20187300.14">
    <property type="protein sequence ID" value="AET1Gv20187300.14"/>
    <property type="gene ID" value="AET1Gv20187300"/>
</dbReference>
<reference evidence="2" key="3">
    <citation type="journal article" date="2017" name="Nature">
        <title>Genome sequence of the progenitor of the wheat D genome Aegilops tauschii.</title>
        <authorList>
            <person name="Luo M.C."/>
            <person name="Gu Y.Q."/>
            <person name="Puiu D."/>
            <person name="Wang H."/>
            <person name="Twardziok S.O."/>
            <person name="Deal K.R."/>
            <person name="Huo N."/>
            <person name="Zhu T."/>
            <person name="Wang L."/>
            <person name="Wang Y."/>
            <person name="McGuire P.E."/>
            <person name="Liu S."/>
            <person name="Long H."/>
            <person name="Ramasamy R.K."/>
            <person name="Rodriguez J.C."/>
            <person name="Van S.L."/>
            <person name="Yuan L."/>
            <person name="Wang Z."/>
            <person name="Xia Z."/>
            <person name="Xiao L."/>
            <person name="Anderson O.D."/>
            <person name="Ouyang S."/>
            <person name="Liang Y."/>
            <person name="Zimin A.V."/>
            <person name="Pertea G."/>
            <person name="Qi P."/>
            <person name="Bennetzen J.L."/>
            <person name="Dai X."/>
            <person name="Dawson M.W."/>
            <person name="Muller H.G."/>
            <person name="Kugler K."/>
            <person name="Rivarola-Duarte L."/>
            <person name="Spannagl M."/>
            <person name="Mayer K.F.X."/>
            <person name="Lu F.H."/>
            <person name="Bevan M.W."/>
            <person name="Leroy P."/>
            <person name="Li P."/>
            <person name="You F.M."/>
            <person name="Sun Q."/>
            <person name="Liu Z."/>
            <person name="Lyons E."/>
            <person name="Wicker T."/>
            <person name="Salzberg S.L."/>
            <person name="Devos K.M."/>
            <person name="Dvorak J."/>
        </authorList>
    </citation>
    <scope>NUCLEOTIDE SEQUENCE [LARGE SCALE GENOMIC DNA]</scope>
    <source>
        <strain evidence="2">cv. AL8/78</strain>
    </source>
</reference>
<proteinExistence type="predicted"/>
<name>A0A452XVT6_AEGTS</name>
<dbReference type="Gramene" id="AET1Gv20187300.4">
    <property type="protein sequence ID" value="AET1Gv20187300.4"/>
    <property type="gene ID" value="AET1Gv20187300"/>
</dbReference>
<dbReference type="Proteomes" id="UP000015105">
    <property type="component" value="Chromosome 1D"/>
</dbReference>
<dbReference type="Gramene" id="AET1Gv20187300.11">
    <property type="protein sequence ID" value="AET1Gv20187300.11"/>
    <property type="gene ID" value="AET1Gv20187300"/>
</dbReference>
<dbReference type="Gramene" id="AET1Gv20187300.9">
    <property type="protein sequence ID" value="AET1Gv20187300.9"/>
    <property type="gene ID" value="AET1Gv20187300"/>
</dbReference>